<feature type="compositionally biased region" description="Polar residues" evidence="1">
    <location>
        <begin position="475"/>
        <end position="511"/>
    </location>
</feature>
<dbReference type="Proteomes" id="UP001516023">
    <property type="component" value="Unassembled WGS sequence"/>
</dbReference>
<protein>
    <submittedName>
        <fullName evidence="2">Uncharacterized protein</fullName>
    </submittedName>
</protein>
<evidence type="ECO:0000256" key="1">
    <source>
        <dbReference type="SAM" id="MobiDB-lite"/>
    </source>
</evidence>
<dbReference type="EMBL" id="JABMIG020000189">
    <property type="protein sequence ID" value="KAL3786681.1"/>
    <property type="molecule type" value="Genomic_DNA"/>
</dbReference>
<organism evidence="2 3">
    <name type="scientific">Cyclotella cryptica</name>
    <dbReference type="NCBI Taxonomy" id="29204"/>
    <lineage>
        <taxon>Eukaryota</taxon>
        <taxon>Sar</taxon>
        <taxon>Stramenopiles</taxon>
        <taxon>Ochrophyta</taxon>
        <taxon>Bacillariophyta</taxon>
        <taxon>Coscinodiscophyceae</taxon>
        <taxon>Thalassiosirophycidae</taxon>
        <taxon>Stephanodiscales</taxon>
        <taxon>Stephanodiscaceae</taxon>
        <taxon>Cyclotella</taxon>
    </lineage>
</organism>
<dbReference type="AlphaFoldDB" id="A0ABD3PH98"/>
<accession>A0ABD3PH98</accession>
<name>A0ABD3PH98_9STRA</name>
<feature type="region of interest" description="Disordered" evidence="1">
    <location>
        <begin position="475"/>
        <end position="521"/>
    </location>
</feature>
<evidence type="ECO:0000313" key="3">
    <source>
        <dbReference type="Proteomes" id="UP001516023"/>
    </source>
</evidence>
<sequence length="931" mass="103916">MSNSALARMIFGFLRSDNVKASSSEGDSAADAEELPDQSSTASPTMFPPLPPAYPKKPPNEAAFQADIPNAFAAVNSAEPPARERPATPHVLPLVWPEDRPLLPRAVYLALQQYQSTAYRGIVGVECLHCTRRQCSGCTLSIGESGLYSFDSETSMRDNLHKLLDHLTSCTCCPRQIRQDFHASAKDLGRNEHEAVAFHRVWCRLHENNYLDFNQKTVEPLDNSQVSDIAANAISQSGAVEKPIPASFCIGSAVEEANDDVMMRLREDWEDDFQETNKYAESLNVTVSGSHALLMAKQKERMDAVTQYDWRDELQEKKAASSQCSEEMEQSVLTPKVIRNEVTTNMPHLERTEESTKASGRCVDALQEKARKMKKLRDEALLITSFVDIETIRADRKMFDINQRNPSFSVVHGLDDFSAMEYTKEEETLAHSHRGNRDTATSRHSFSLSDFYSAQYGDHLFDLPLENKFTFTKSSDSNTATNGDLPLQESSISQGTQEPFTVTTRNSNQSLRAPPTKPSPRTVIDFAAAARSESTDSRGIISCHMTSKPKSPLDLLSTVCNTPSVKFSSMRCHGSNSIACSKFQLFDKVDGNGKVYPLNNINEDDQKAFMLTYRDISPMISLSEASGTDLLLHAADTEDYTSHQAIRKRNVATKRKLSEASPSTSQPISLEELGVMIKKVKDVPKNMPEQTAPQSDVKPSSDARSLHAFLLADRALRNPTTSKELLLSMAIGRAPNGRGPPVATYQPPGAVLSKAFLWSMYPSLEAILRENMEEYYEMSTTRCMTKAQLDFNNKLVNLIKDEASSRGWVWGEGYGDDKQIRNRIRCYYKSHIQNAKKRLMTMLRNPKKPSHIEALAEHFHIIKDRINIFDDCSTVPDLKSCGDLSSSSTSSTVDEFDGDKNNCHTEVSFGFDSSFDKSFDWTELAEESSIQ</sequence>
<keyword evidence="3" id="KW-1185">Reference proteome</keyword>
<gene>
    <name evidence="2" type="ORF">HJC23_002770</name>
</gene>
<evidence type="ECO:0000313" key="2">
    <source>
        <dbReference type="EMBL" id="KAL3786681.1"/>
    </source>
</evidence>
<reference evidence="2 3" key="1">
    <citation type="journal article" date="2020" name="G3 (Bethesda)">
        <title>Improved Reference Genome for Cyclotella cryptica CCMP332, a Model for Cell Wall Morphogenesis, Salinity Adaptation, and Lipid Production in Diatoms (Bacillariophyta).</title>
        <authorList>
            <person name="Roberts W.R."/>
            <person name="Downey K.M."/>
            <person name="Ruck E.C."/>
            <person name="Traller J.C."/>
            <person name="Alverson A.J."/>
        </authorList>
    </citation>
    <scope>NUCLEOTIDE SEQUENCE [LARGE SCALE GENOMIC DNA]</scope>
    <source>
        <strain evidence="2 3">CCMP332</strain>
    </source>
</reference>
<feature type="region of interest" description="Disordered" evidence="1">
    <location>
        <begin position="20"/>
        <end position="61"/>
    </location>
</feature>
<proteinExistence type="predicted"/>
<feature type="compositionally biased region" description="Pro residues" evidence="1">
    <location>
        <begin position="46"/>
        <end position="57"/>
    </location>
</feature>
<comment type="caution">
    <text evidence="2">The sequence shown here is derived from an EMBL/GenBank/DDBJ whole genome shotgun (WGS) entry which is preliminary data.</text>
</comment>